<keyword evidence="2" id="KW-1185">Reference proteome</keyword>
<gene>
    <name evidence="1" type="ORF">H0235_009819</name>
</gene>
<dbReference type="Proteomes" id="UP000600918">
    <property type="component" value="Unassembled WGS sequence"/>
</dbReference>
<sequence>MALFAEKLYGGMAFLFLSDAVKLYVFVETRRIVELIGGRLLLRHYGLVLLRKHPPHPPPHLLILLAIATWIKEDLSNAIHSPDSFTVKPTDDSVMGYNVIAAVNIKTSI</sequence>
<proteinExistence type="predicted"/>
<dbReference type="EMBL" id="JACSDY010000008">
    <property type="protein sequence ID" value="KAF7421983.1"/>
    <property type="molecule type" value="Genomic_DNA"/>
</dbReference>
<name>A0A834U8L9_VESPE</name>
<accession>A0A834U8L9</accession>
<comment type="caution">
    <text evidence="1">The sequence shown here is derived from an EMBL/GenBank/DDBJ whole genome shotgun (WGS) entry which is preliminary data.</text>
</comment>
<reference evidence="1" key="1">
    <citation type="journal article" date="2020" name="G3 (Bethesda)">
        <title>High-Quality Assemblies for Three Invasive Social Wasps from the &lt;i&gt;Vespula&lt;/i&gt; Genus.</title>
        <authorList>
            <person name="Harrop T.W.R."/>
            <person name="Guhlin J."/>
            <person name="McLaughlin G.M."/>
            <person name="Permina E."/>
            <person name="Stockwell P."/>
            <person name="Gilligan J."/>
            <person name="Le Lec M.F."/>
            <person name="Gruber M.A.M."/>
            <person name="Quinn O."/>
            <person name="Lovegrove M."/>
            <person name="Duncan E.J."/>
            <person name="Remnant E.J."/>
            <person name="Van Eeckhoven J."/>
            <person name="Graham B."/>
            <person name="Knapp R.A."/>
            <person name="Langford K.W."/>
            <person name="Kronenberg Z."/>
            <person name="Press M.O."/>
            <person name="Eacker S.M."/>
            <person name="Wilson-Rankin E.E."/>
            <person name="Purcell J."/>
            <person name="Lester P.J."/>
            <person name="Dearden P.K."/>
        </authorList>
    </citation>
    <scope>NUCLEOTIDE SEQUENCE</scope>
    <source>
        <strain evidence="1">Volc-1</strain>
    </source>
</reference>
<evidence type="ECO:0000313" key="2">
    <source>
        <dbReference type="Proteomes" id="UP000600918"/>
    </source>
</evidence>
<dbReference type="AlphaFoldDB" id="A0A834U8L9"/>
<organism evidence="1 2">
    <name type="scientific">Vespula pensylvanica</name>
    <name type="common">Western yellow jacket</name>
    <name type="synonym">Wasp</name>
    <dbReference type="NCBI Taxonomy" id="30213"/>
    <lineage>
        <taxon>Eukaryota</taxon>
        <taxon>Metazoa</taxon>
        <taxon>Ecdysozoa</taxon>
        <taxon>Arthropoda</taxon>
        <taxon>Hexapoda</taxon>
        <taxon>Insecta</taxon>
        <taxon>Pterygota</taxon>
        <taxon>Neoptera</taxon>
        <taxon>Endopterygota</taxon>
        <taxon>Hymenoptera</taxon>
        <taxon>Apocrita</taxon>
        <taxon>Aculeata</taxon>
        <taxon>Vespoidea</taxon>
        <taxon>Vespidae</taxon>
        <taxon>Vespinae</taxon>
        <taxon>Vespula</taxon>
    </lineage>
</organism>
<protein>
    <submittedName>
        <fullName evidence="1">Uncharacterized protein</fullName>
    </submittedName>
</protein>
<evidence type="ECO:0000313" key="1">
    <source>
        <dbReference type="EMBL" id="KAF7421983.1"/>
    </source>
</evidence>